<dbReference type="Gene3D" id="3.40.50.150">
    <property type="entry name" value="Vaccinia Virus protein VP39"/>
    <property type="match status" value="1"/>
</dbReference>
<dbReference type="Gene3D" id="1.10.10.10">
    <property type="entry name" value="Winged helix-like DNA-binding domain superfamily/Winged helix DNA-binding domain"/>
    <property type="match status" value="1"/>
</dbReference>
<dbReference type="PANTHER" id="PTHR43712">
    <property type="entry name" value="PUTATIVE (AFU_ORTHOLOGUE AFUA_4G14580)-RELATED"/>
    <property type="match status" value="1"/>
</dbReference>
<dbReference type="InterPro" id="IPR036390">
    <property type="entry name" value="WH_DNA-bd_sf"/>
</dbReference>
<evidence type="ECO:0000313" key="6">
    <source>
        <dbReference type="Proteomes" id="UP000326565"/>
    </source>
</evidence>
<dbReference type="AlphaFoldDB" id="A0A5N5WGI4"/>
<dbReference type="Proteomes" id="UP000326565">
    <property type="component" value="Unassembled WGS sequence"/>
</dbReference>
<protein>
    <submittedName>
        <fullName evidence="5">O-methyltransferas-like protein</fullName>
    </submittedName>
</protein>
<evidence type="ECO:0000256" key="2">
    <source>
        <dbReference type="ARBA" id="ARBA00022679"/>
    </source>
</evidence>
<evidence type="ECO:0000313" key="5">
    <source>
        <dbReference type="EMBL" id="KAB8067199.1"/>
    </source>
</evidence>
<feature type="domain" description="O-methyltransferase C-terminal" evidence="4">
    <location>
        <begin position="221"/>
        <end position="360"/>
    </location>
</feature>
<dbReference type="PANTHER" id="PTHR43712:SF2">
    <property type="entry name" value="O-METHYLTRANSFERASE CICE"/>
    <property type="match status" value="1"/>
</dbReference>
<name>A0A5N5WGI4_9EURO</name>
<gene>
    <name evidence="5" type="ORF">BDV29DRAFT_200561</name>
</gene>
<dbReference type="GO" id="GO:0044550">
    <property type="term" value="P:secondary metabolite biosynthetic process"/>
    <property type="evidence" value="ECO:0007669"/>
    <property type="project" value="UniProtKB-ARBA"/>
</dbReference>
<dbReference type="SUPFAM" id="SSF46785">
    <property type="entry name" value="Winged helix' DNA-binding domain"/>
    <property type="match status" value="1"/>
</dbReference>
<keyword evidence="3" id="KW-0949">S-adenosyl-L-methionine</keyword>
<evidence type="ECO:0000256" key="1">
    <source>
        <dbReference type="ARBA" id="ARBA00022603"/>
    </source>
</evidence>
<dbReference type="OrthoDB" id="2410195at2759"/>
<sequence>MDNIIKQVRNLGEGATDHLRLKLMTTLRDLSISLEKPNDTLERIVNTPLELAEARIGSDLGIFKYLSSRDAPVPLTTLAEATGADPVLLGRLLRYLSSMKQIEEPDLEVFAANNVTHALASPRGKNQVDLYFEVVYPSFMELPRFLARVGYNNPTDVSKAALQDALNWKGTMFTYYAAHPEQGEKFNKHMMFRREDERGWMDSKVFRIDKEAEGWPADKPIFVDVGGGLGHQPALLKASYPDLPGQVIVQDLPEVIQDALSTPGVQNMAYNIFDPQPIQGAKFYYMRGVCHDFPDDKVNEILGNIATAMGPNSLLLLDEMVLPDKNVSWQATAMDQLMMSTLGAQERTYSHWARLLRTVGLKIRYNISYGRNEYESLIVAVKLKIA</sequence>
<reference evidence="5 6" key="1">
    <citation type="submission" date="2019-04" db="EMBL/GenBank/DDBJ databases">
        <title>Friends and foes A comparative genomics study of 23 Aspergillus species from section Flavi.</title>
        <authorList>
            <consortium name="DOE Joint Genome Institute"/>
            <person name="Kjaerbolling I."/>
            <person name="Vesth T."/>
            <person name="Frisvad J.C."/>
            <person name="Nybo J.L."/>
            <person name="Theobald S."/>
            <person name="Kildgaard S."/>
            <person name="Isbrandt T."/>
            <person name="Kuo A."/>
            <person name="Sato A."/>
            <person name="Lyhne E.K."/>
            <person name="Kogle M.E."/>
            <person name="Wiebenga A."/>
            <person name="Kun R.S."/>
            <person name="Lubbers R.J."/>
            <person name="Makela M.R."/>
            <person name="Barry K."/>
            <person name="Chovatia M."/>
            <person name="Clum A."/>
            <person name="Daum C."/>
            <person name="Haridas S."/>
            <person name="He G."/>
            <person name="LaButti K."/>
            <person name="Lipzen A."/>
            <person name="Mondo S."/>
            <person name="Riley R."/>
            <person name="Salamov A."/>
            <person name="Simmons B.A."/>
            <person name="Magnuson J.K."/>
            <person name="Henrissat B."/>
            <person name="Mortensen U.H."/>
            <person name="Larsen T.O."/>
            <person name="Devries R.P."/>
            <person name="Grigoriev I.V."/>
            <person name="Machida M."/>
            <person name="Baker S.E."/>
            <person name="Andersen M.R."/>
        </authorList>
    </citation>
    <scope>NUCLEOTIDE SEQUENCE [LARGE SCALE GENOMIC DNA]</scope>
    <source>
        <strain evidence="5 6">CBS 151.66</strain>
    </source>
</reference>
<evidence type="ECO:0000259" key="4">
    <source>
        <dbReference type="Pfam" id="PF00891"/>
    </source>
</evidence>
<keyword evidence="6" id="KW-1185">Reference proteome</keyword>
<dbReference type="InterPro" id="IPR029063">
    <property type="entry name" value="SAM-dependent_MTases_sf"/>
</dbReference>
<evidence type="ECO:0000256" key="3">
    <source>
        <dbReference type="ARBA" id="ARBA00022691"/>
    </source>
</evidence>
<accession>A0A5N5WGI4</accession>
<keyword evidence="2" id="KW-0808">Transferase</keyword>
<dbReference type="GO" id="GO:0008171">
    <property type="term" value="F:O-methyltransferase activity"/>
    <property type="evidence" value="ECO:0007669"/>
    <property type="project" value="InterPro"/>
</dbReference>
<organism evidence="5 6">
    <name type="scientific">Aspergillus leporis</name>
    <dbReference type="NCBI Taxonomy" id="41062"/>
    <lineage>
        <taxon>Eukaryota</taxon>
        <taxon>Fungi</taxon>
        <taxon>Dikarya</taxon>
        <taxon>Ascomycota</taxon>
        <taxon>Pezizomycotina</taxon>
        <taxon>Eurotiomycetes</taxon>
        <taxon>Eurotiomycetidae</taxon>
        <taxon>Eurotiales</taxon>
        <taxon>Aspergillaceae</taxon>
        <taxon>Aspergillus</taxon>
        <taxon>Aspergillus subgen. Circumdati</taxon>
    </lineage>
</organism>
<keyword evidence="1" id="KW-0489">Methyltransferase</keyword>
<dbReference type="GO" id="GO:0032259">
    <property type="term" value="P:methylation"/>
    <property type="evidence" value="ECO:0007669"/>
    <property type="project" value="UniProtKB-KW"/>
</dbReference>
<dbReference type="EMBL" id="ML732538">
    <property type="protein sequence ID" value="KAB8067199.1"/>
    <property type="molecule type" value="Genomic_DNA"/>
</dbReference>
<proteinExistence type="predicted"/>
<dbReference type="InterPro" id="IPR036388">
    <property type="entry name" value="WH-like_DNA-bd_sf"/>
</dbReference>
<dbReference type="Pfam" id="PF00891">
    <property type="entry name" value="Methyltransf_2"/>
    <property type="match status" value="1"/>
</dbReference>
<dbReference type="InterPro" id="IPR016461">
    <property type="entry name" value="COMT-like"/>
</dbReference>
<dbReference type="PROSITE" id="PS51683">
    <property type="entry name" value="SAM_OMT_II"/>
    <property type="match status" value="1"/>
</dbReference>
<dbReference type="SUPFAM" id="SSF53335">
    <property type="entry name" value="S-adenosyl-L-methionine-dependent methyltransferases"/>
    <property type="match status" value="1"/>
</dbReference>
<dbReference type="InterPro" id="IPR001077">
    <property type="entry name" value="COMT_C"/>
</dbReference>